<evidence type="ECO:0000256" key="1">
    <source>
        <dbReference type="ARBA" id="ARBA00023125"/>
    </source>
</evidence>
<dbReference type="InterPro" id="IPR013096">
    <property type="entry name" value="Cupin_2"/>
</dbReference>
<dbReference type="PROSITE" id="PS50943">
    <property type="entry name" value="HTH_CROC1"/>
    <property type="match status" value="1"/>
</dbReference>
<keyword evidence="1" id="KW-0238">DNA-binding</keyword>
<dbReference type="SUPFAM" id="SSF51182">
    <property type="entry name" value="RmlC-like cupins"/>
    <property type="match status" value="1"/>
</dbReference>
<feature type="compositionally biased region" description="Basic and acidic residues" evidence="2">
    <location>
        <begin position="264"/>
        <end position="275"/>
    </location>
</feature>
<dbReference type="InterPro" id="IPR011051">
    <property type="entry name" value="RmlC_Cupin_sf"/>
</dbReference>
<dbReference type="Gene3D" id="1.10.260.40">
    <property type="entry name" value="lambda repressor-like DNA-binding domains"/>
    <property type="match status" value="1"/>
</dbReference>
<name>A0ABW9KFF0_9BACT</name>
<dbReference type="SMART" id="SM00530">
    <property type="entry name" value="HTH_XRE"/>
    <property type="match status" value="1"/>
</dbReference>
<dbReference type="InterPro" id="IPR014710">
    <property type="entry name" value="RmlC-like_jellyroll"/>
</dbReference>
<dbReference type="InterPro" id="IPR001387">
    <property type="entry name" value="Cro/C1-type_HTH"/>
</dbReference>
<dbReference type="SUPFAM" id="SSF47413">
    <property type="entry name" value="lambda repressor-like DNA-binding domains"/>
    <property type="match status" value="1"/>
</dbReference>
<comment type="caution">
    <text evidence="4">The sequence shown here is derived from an EMBL/GenBank/DDBJ whole genome shotgun (WGS) entry which is preliminary data.</text>
</comment>
<feature type="domain" description="HTH cro/C1-type" evidence="3">
    <location>
        <begin position="57"/>
        <end position="111"/>
    </location>
</feature>
<feature type="compositionally biased region" description="Polar residues" evidence="2">
    <location>
        <begin position="233"/>
        <end position="247"/>
    </location>
</feature>
<dbReference type="PANTHER" id="PTHR46797">
    <property type="entry name" value="HTH-TYPE TRANSCRIPTIONAL REGULATOR"/>
    <property type="match status" value="1"/>
</dbReference>
<keyword evidence="5" id="KW-1185">Reference proteome</keyword>
<evidence type="ECO:0000256" key="2">
    <source>
        <dbReference type="SAM" id="MobiDB-lite"/>
    </source>
</evidence>
<dbReference type="RefSeq" id="WP_317889820.1">
    <property type="nucleotide sequence ID" value="NZ_BAABBH010000001.1"/>
</dbReference>
<evidence type="ECO:0000313" key="4">
    <source>
        <dbReference type="EMBL" id="MFN2974143.1"/>
    </source>
</evidence>
<dbReference type="Pfam" id="PF07883">
    <property type="entry name" value="Cupin_2"/>
    <property type="match status" value="1"/>
</dbReference>
<sequence>MPEVNQISLVKALETDPQLATVAAAIPPPAPDTESVSLAAGDAAEAFIGEKRLGERIKALRLRKSMGLVELGRHTGLSASFLSQLETGRVVPTLRNLARIAIVFSKDLSYFFEPEPKTLFRVHRSHERVRLPQTGTDEPSYFFESLGYMVPDRQLDPYYIEFLPGVKPRRAHQHPGHEFLYLLEGELDVQHGNGTHTLQAGDAAYFDAGVAHSYICRGEKPAKTLLVTLQGNGSGVQHQNGNGTANGNGHRVRPTNGTPAADGQRPRAENLAKAS</sequence>
<organism evidence="4 5">
    <name type="scientific">Terriglobus aquaticus</name>
    <dbReference type="NCBI Taxonomy" id="940139"/>
    <lineage>
        <taxon>Bacteria</taxon>
        <taxon>Pseudomonadati</taxon>
        <taxon>Acidobacteriota</taxon>
        <taxon>Terriglobia</taxon>
        <taxon>Terriglobales</taxon>
        <taxon>Acidobacteriaceae</taxon>
        <taxon>Terriglobus</taxon>
    </lineage>
</organism>
<dbReference type="Gene3D" id="2.60.120.10">
    <property type="entry name" value="Jelly Rolls"/>
    <property type="match status" value="1"/>
</dbReference>
<dbReference type="InterPro" id="IPR050807">
    <property type="entry name" value="TransReg_Diox_bact_type"/>
</dbReference>
<protein>
    <submittedName>
        <fullName evidence="4">Helix-turn-helix domain-containing protein</fullName>
    </submittedName>
</protein>
<gene>
    <name evidence="4" type="ORF">ACK2TP_00055</name>
</gene>
<proteinExistence type="predicted"/>
<dbReference type="InterPro" id="IPR010982">
    <property type="entry name" value="Lambda_DNA-bd_dom_sf"/>
</dbReference>
<evidence type="ECO:0000313" key="5">
    <source>
        <dbReference type="Proteomes" id="UP001634747"/>
    </source>
</evidence>
<dbReference type="Proteomes" id="UP001634747">
    <property type="component" value="Unassembled WGS sequence"/>
</dbReference>
<accession>A0ABW9KFF0</accession>
<reference evidence="4 5" key="1">
    <citation type="submission" date="2024-12" db="EMBL/GenBank/DDBJ databases">
        <authorList>
            <person name="Lee Y."/>
        </authorList>
    </citation>
    <scope>NUCLEOTIDE SEQUENCE [LARGE SCALE GENOMIC DNA]</scope>
    <source>
        <strain evidence="4 5">03SUJ4</strain>
    </source>
</reference>
<dbReference type="EMBL" id="JBJYXY010000001">
    <property type="protein sequence ID" value="MFN2974143.1"/>
    <property type="molecule type" value="Genomic_DNA"/>
</dbReference>
<feature type="region of interest" description="Disordered" evidence="2">
    <location>
        <begin position="233"/>
        <end position="275"/>
    </location>
</feature>
<evidence type="ECO:0000259" key="3">
    <source>
        <dbReference type="PROSITE" id="PS50943"/>
    </source>
</evidence>
<dbReference type="CDD" id="cd00093">
    <property type="entry name" value="HTH_XRE"/>
    <property type="match status" value="1"/>
</dbReference>
<dbReference type="Pfam" id="PF13560">
    <property type="entry name" value="HTH_31"/>
    <property type="match status" value="1"/>
</dbReference>
<dbReference type="PANTHER" id="PTHR46797:SF19">
    <property type="entry name" value="BLL2473 PROTEIN"/>
    <property type="match status" value="1"/>
</dbReference>
<dbReference type="CDD" id="cd02209">
    <property type="entry name" value="cupin_XRE_C"/>
    <property type="match status" value="1"/>
</dbReference>